<dbReference type="EMBL" id="ML179885">
    <property type="protein sequence ID" value="THU80640.1"/>
    <property type="molecule type" value="Genomic_DNA"/>
</dbReference>
<evidence type="ECO:0000313" key="2">
    <source>
        <dbReference type="EMBL" id="THU80640.1"/>
    </source>
</evidence>
<dbReference type="OrthoDB" id="3113889at2759"/>
<protein>
    <submittedName>
        <fullName evidence="2">Uncharacterized protein</fullName>
    </submittedName>
</protein>
<keyword evidence="3" id="KW-1185">Reference proteome</keyword>
<accession>A0A4S8KXJ8</accession>
<keyword evidence="1" id="KW-0472">Membrane</keyword>
<sequence>MPNFLRADPFYYNGIALLRLLTNYNKAQEGLQDKDVALIVCVETRKSGKFTILLGYYAQLKYLTAAAWLAFLILLSSVITAICGGIDPDNFHYLQQRQSEIREM</sequence>
<organism evidence="2 3">
    <name type="scientific">Dendrothele bispora (strain CBS 962.96)</name>
    <dbReference type="NCBI Taxonomy" id="1314807"/>
    <lineage>
        <taxon>Eukaryota</taxon>
        <taxon>Fungi</taxon>
        <taxon>Dikarya</taxon>
        <taxon>Basidiomycota</taxon>
        <taxon>Agaricomycotina</taxon>
        <taxon>Agaricomycetes</taxon>
        <taxon>Agaricomycetidae</taxon>
        <taxon>Agaricales</taxon>
        <taxon>Agaricales incertae sedis</taxon>
        <taxon>Dendrothele</taxon>
    </lineage>
</organism>
<evidence type="ECO:0000313" key="3">
    <source>
        <dbReference type="Proteomes" id="UP000297245"/>
    </source>
</evidence>
<keyword evidence="1" id="KW-1133">Transmembrane helix</keyword>
<proteinExistence type="predicted"/>
<dbReference type="AlphaFoldDB" id="A0A4S8KXJ8"/>
<name>A0A4S8KXJ8_DENBC</name>
<feature type="transmembrane region" description="Helical" evidence="1">
    <location>
        <begin position="65"/>
        <end position="86"/>
    </location>
</feature>
<keyword evidence="1" id="KW-0812">Transmembrane</keyword>
<evidence type="ECO:0000256" key="1">
    <source>
        <dbReference type="SAM" id="Phobius"/>
    </source>
</evidence>
<gene>
    <name evidence="2" type="ORF">K435DRAFT_809719</name>
</gene>
<dbReference type="Proteomes" id="UP000297245">
    <property type="component" value="Unassembled WGS sequence"/>
</dbReference>
<reference evidence="2 3" key="1">
    <citation type="journal article" date="2019" name="Nat. Ecol. Evol.">
        <title>Megaphylogeny resolves global patterns of mushroom evolution.</title>
        <authorList>
            <person name="Varga T."/>
            <person name="Krizsan K."/>
            <person name="Foldi C."/>
            <person name="Dima B."/>
            <person name="Sanchez-Garcia M."/>
            <person name="Sanchez-Ramirez S."/>
            <person name="Szollosi G.J."/>
            <person name="Szarkandi J.G."/>
            <person name="Papp V."/>
            <person name="Albert L."/>
            <person name="Andreopoulos W."/>
            <person name="Angelini C."/>
            <person name="Antonin V."/>
            <person name="Barry K.W."/>
            <person name="Bougher N.L."/>
            <person name="Buchanan P."/>
            <person name="Buyck B."/>
            <person name="Bense V."/>
            <person name="Catcheside P."/>
            <person name="Chovatia M."/>
            <person name="Cooper J."/>
            <person name="Damon W."/>
            <person name="Desjardin D."/>
            <person name="Finy P."/>
            <person name="Geml J."/>
            <person name="Haridas S."/>
            <person name="Hughes K."/>
            <person name="Justo A."/>
            <person name="Karasinski D."/>
            <person name="Kautmanova I."/>
            <person name="Kiss B."/>
            <person name="Kocsube S."/>
            <person name="Kotiranta H."/>
            <person name="LaButti K.M."/>
            <person name="Lechner B.E."/>
            <person name="Liimatainen K."/>
            <person name="Lipzen A."/>
            <person name="Lukacs Z."/>
            <person name="Mihaltcheva S."/>
            <person name="Morgado L.N."/>
            <person name="Niskanen T."/>
            <person name="Noordeloos M.E."/>
            <person name="Ohm R.A."/>
            <person name="Ortiz-Santana B."/>
            <person name="Ovrebo C."/>
            <person name="Racz N."/>
            <person name="Riley R."/>
            <person name="Savchenko A."/>
            <person name="Shiryaev A."/>
            <person name="Soop K."/>
            <person name="Spirin V."/>
            <person name="Szebenyi C."/>
            <person name="Tomsovsky M."/>
            <person name="Tulloss R.E."/>
            <person name="Uehling J."/>
            <person name="Grigoriev I.V."/>
            <person name="Vagvolgyi C."/>
            <person name="Papp T."/>
            <person name="Martin F.M."/>
            <person name="Miettinen O."/>
            <person name="Hibbett D.S."/>
            <person name="Nagy L.G."/>
        </authorList>
    </citation>
    <scope>NUCLEOTIDE SEQUENCE [LARGE SCALE GENOMIC DNA]</scope>
    <source>
        <strain evidence="2 3">CBS 962.96</strain>
    </source>
</reference>